<keyword evidence="2" id="KW-1185">Reference proteome</keyword>
<reference evidence="1" key="1">
    <citation type="submission" date="2022-12" db="EMBL/GenBank/DDBJ databases">
        <title>Genome Sequence of Lasiodiplodia mahajangana.</title>
        <authorList>
            <person name="Buettner E."/>
        </authorList>
    </citation>
    <scope>NUCLEOTIDE SEQUENCE</scope>
    <source>
        <strain evidence="1">VT137</strain>
    </source>
</reference>
<sequence length="1390" mass="155186">MLPIEYTSYDLGTGKTLNKHVGYIKNALGQNWSLWRHRLGNWLRGAGRSRSQASAEETETQSRRASDAPALTHQTDRQTEVVPDEQHDQTETSSSALLEPPDAGDIPVLVSPILRPTSPMLPKNEIEDLWKEAYEALRKEERPLIEHYEMVLKDQSDIPQNANLRDQLAKVAENQRSKVENRQWKFHCLGKEISMRETVEQILTYTTKATGLISIGVNQAPPYVSIPWSAVTALIPLMMNDINEHKSSISGLKDVAKLTLKYQIAEETFLGQAEKEDVEIKSRYKAFVMDLYKKIIEYQARAVEYFGKSTLRRLGVNTLAGSTEWADMPATLLKLDQDALGSSLLLGLKIILKKMKELDDEVKRLAQRAAVDQDRVTQITNWVSTISFQSDHSDVRDKLGEDHFSSGQWYFGEQKTKNWRAWAEGSRCLWLRGAVGTGKSSLISILFEELVRSPDGLVTIFYCSRKADGKPLIDEKLTYRNDYKNILRSLVSQVAVAIDGVTVHDGVVTRFNQDPRRTMIGGGLTDTECAKLLKDIFSSNSDSHFSILIDALDECTDYCMLLKLLKDAIGSNNNVRIAFTSRFQVKGEEVVDFFPNAAVVTILSQNANDVESYLDIEIPKRRAGCGMTDLQAAKLRKLLVDKANGMFMWVKLQLNLILDRNRAKRLRLEGSVQEKLDRLDASEATGEDLLYSTYDDVYDAAIGRNGRETGVEEIVKTALCWVLCALRPLTLRELAYATSIRQHGRITSTVQEGRILEFCSNLLIEDAVGIVRFPHLSVQHYLETKVSSDFNAGLAHLRVSRTCLYFANSSQFHEIRQSNNQFIQKGHVTLTKTFFLYVSAYWPRHCRQASKTEELNRLIKSFTVKSGGYEHAHRNRDLTEIPGTGENPKSSVEPGRRPLSSLAGSPYEIAAQCVALGSDLGARDSSGRTLLHEAIGFRELETARLLIGAGAPLDAQDYLGNTPMHIASMGGFSDGCRQLLLATADRNSRNLRGETPLHVAVMFGAQEIVEILLSANVDALARDHQGNTVFHYAAVVESLITLETLLLMGHDPDGINQNGDTAVSLAIQLGNKTLVEMLLKHNAVLTERDRDLAASPELPEINRLVSEYNPTQLPPVGPEISEGNDGHVYSVDFGDSASTCRYCDITRWLLASRTGADYLHYQSIQDLNGSAEEGCPLCSLFKSDLALQHDPKDSYPEGRLRVSIDPSSTQGSRMDRKDKLVLYSGDTPLLTYELCVDRTQGSLPTLDWLTGTMINELPFQRLPRLSTIRSWIDDCDFHTECSGDAIPPLPTRVLDVGEDLDTRVRLVSTEGRMGKYLFLSHDWDDRRSKPFTTTTSSLSEFHAGIDIETLPAALRNAVFITRALGLRKKANSATTHNMLILSSPQPLLLA</sequence>
<dbReference type="EMBL" id="JAPUUL010002587">
    <property type="protein sequence ID" value="KAJ8125064.1"/>
    <property type="molecule type" value="Genomic_DNA"/>
</dbReference>
<evidence type="ECO:0000313" key="2">
    <source>
        <dbReference type="Proteomes" id="UP001153332"/>
    </source>
</evidence>
<gene>
    <name evidence="1" type="ORF">O1611_g8576</name>
</gene>
<protein>
    <submittedName>
        <fullName evidence="1">Uncharacterized protein</fullName>
    </submittedName>
</protein>
<accession>A0ACC2JCH2</accession>
<evidence type="ECO:0000313" key="1">
    <source>
        <dbReference type="EMBL" id="KAJ8125064.1"/>
    </source>
</evidence>
<proteinExistence type="predicted"/>
<comment type="caution">
    <text evidence="1">The sequence shown here is derived from an EMBL/GenBank/DDBJ whole genome shotgun (WGS) entry which is preliminary data.</text>
</comment>
<dbReference type="Proteomes" id="UP001153332">
    <property type="component" value="Unassembled WGS sequence"/>
</dbReference>
<organism evidence="1 2">
    <name type="scientific">Lasiodiplodia mahajangana</name>
    <dbReference type="NCBI Taxonomy" id="1108764"/>
    <lineage>
        <taxon>Eukaryota</taxon>
        <taxon>Fungi</taxon>
        <taxon>Dikarya</taxon>
        <taxon>Ascomycota</taxon>
        <taxon>Pezizomycotina</taxon>
        <taxon>Dothideomycetes</taxon>
        <taxon>Dothideomycetes incertae sedis</taxon>
        <taxon>Botryosphaeriales</taxon>
        <taxon>Botryosphaeriaceae</taxon>
        <taxon>Lasiodiplodia</taxon>
    </lineage>
</organism>
<name>A0ACC2JCH2_9PEZI</name>